<comment type="caution">
    <text evidence="1">The sequence shown here is derived from an EMBL/GenBank/DDBJ whole genome shotgun (WGS) entry which is preliminary data.</text>
</comment>
<accession>A0A560F1C5</accession>
<gene>
    <name evidence="1" type="ORF">FBZ89_11412</name>
</gene>
<proteinExistence type="predicted"/>
<dbReference type="Gene3D" id="1.20.1220.20">
    <property type="entry name" value="Uncharcterised protein PF01724"/>
    <property type="match status" value="1"/>
</dbReference>
<name>A0A560F1C5_9PROT</name>
<dbReference type="Pfam" id="PF01724">
    <property type="entry name" value="DUF29"/>
    <property type="match status" value="1"/>
</dbReference>
<dbReference type="OrthoDB" id="425753at2"/>
<dbReference type="AlphaFoldDB" id="A0A560F1C5"/>
<evidence type="ECO:0000313" key="2">
    <source>
        <dbReference type="Proteomes" id="UP000319859"/>
    </source>
</evidence>
<organism evidence="1 2">
    <name type="scientific">Nitrospirillum amazonense</name>
    <dbReference type="NCBI Taxonomy" id="28077"/>
    <lineage>
        <taxon>Bacteria</taxon>
        <taxon>Pseudomonadati</taxon>
        <taxon>Pseudomonadota</taxon>
        <taxon>Alphaproteobacteria</taxon>
        <taxon>Rhodospirillales</taxon>
        <taxon>Azospirillaceae</taxon>
        <taxon>Nitrospirillum</taxon>
    </lineage>
</organism>
<dbReference type="Proteomes" id="UP000319859">
    <property type="component" value="Unassembled WGS sequence"/>
</dbReference>
<dbReference type="InterPro" id="IPR002636">
    <property type="entry name" value="DUF29"/>
</dbReference>
<evidence type="ECO:0000313" key="1">
    <source>
        <dbReference type="EMBL" id="TWB15419.1"/>
    </source>
</evidence>
<sequence length="148" mass="16761">MPKSGLYEQDFYAWANEQAALLRSGKLSAADIEHIAEEIESMGKAEKRELSKRLVVLLLHLLKWQFQPVRRGSSWEATIRVQRRDLAVHLQDNPSLTAKLPEAIQQAYGNALIMAADETGLPEATFPAECPWSFEQIMDPGFWPETSH</sequence>
<protein>
    <submittedName>
        <fullName evidence="1">Uncharacterized protein DUF29</fullName>
    </submittedName>
</protein>
<dbReference type="PANTHER" id="PTHR34235:SF4">
    <property type="entry name" value="SLR0291 PROTEIN"/>
    <property type="match status" value="1"/>
</dbReference>
<dbReference type="RefSeq" id="WP_145751608.1">
    <property type="nucleotide sequence ID" value="NZ_VITN01000014.1"/>
</dbReference>
<dbReference type="PANTHER" id="PTHR34235">
    <property type="entry name" value="SLR1203 PROTEIN-RELATED"/>
    <property type="match status" value="1"/>
</dbReference>
<dbReference type="EMBL" id="VITN01000014">
    <property type="protein sequence ID" value="TWB15419.1"/>
    <property type="molecule type" value="Genomic_DNA"/>
</dbReference>
<reference evidence="1 2" key="1">
    <citation type="submission" date="2019-06" db="EMBL/GenBank/DDBJ databases">
        <title>Genomic Encyclopedia of Type Strains, Phase IV (KMG-V): Genome sequencing to study the core and pangenomes of soil and plant-associated prokaryotes.</title>
        <authorList>
            <person name="Whitman W."/>
        </authorList>
    </citation>
    <scope>NUCLEOTIDE SEQUENCE [LARGE SCALE GENOMIC DNA]</scope>
    <source>
        <strain evidence="1 2">BR 11880</strain>
    </source>
</reference>